<evidence type="ECO:0000256" key="1">
    <source>
        <dbReference type="PIRSR" id="PIRSR037031-50"/>
    </source>
</evidence>
<feature type="domain" description="Thioredoxin-like fold" evidence="3">
    <location>
        <begin position="1"/>
        <end position="75"/>
    </location>
</feature>
<evidence type="ECO:0000313" key="5">
    <source>
        <dbReference type="Proteomes" id="UP000233535"/>
    </source>
</evidence>
<evidence type="ECO:0000313" key="4">
    <source>
        <dbReference type="EMBL" id="PKQ63610.1"/>
    </source>
</evidence>
<feature type="active site" description="Nucleophile" evidence="1">
    <location>
        <position position="13"/>
    </location>
</feature>
<dbReference type="PANTHER" id="PTHR36450:SF1">
    <property type="entry name" value="THIOREDOXIN"/>
    <property type="match status" value="1"/>
</dbReference>
<evidence type="ECO:0000256" key="2">
    <source>
        <dbReference type="PIRSR" id="PIRSR037031-51"/>
    </source>
</evidence>
<dbReference type="Pfam" id="PF13192">
    <property type="entry name" value="Thioredoxin_3"/>
    <property type="match status" value="1"/>
</dbReference>
<dbReference type="OrthoDB" id="9800630at2"/>
<organism evidence="4 5">
    <name type="scientific">Labilibaculum filiforme</name>
    <dbReference type="NCBI Taxonomy" id="1940526"/>
    <lineage>
        <taxon>Bacteria</taxon>
        <taxon>Pseudomonadati</taxon>
        <taxon>Bacteroidota</taxon>
        <taxon>Bacteroidia</taxon>
        <taxon>Marinilabiliales</taxon>
        <taxon>Marinifilaceae</taxon>
        <taxon>Labilibaculum</taxon>
    </lineage>
</organism>
<comment type="caution">
    <text evidence="4">The sequence shown here is derived from an EMBL/GenBank/DDBJ whole genome shotgun (WGS) entry which is preliminary data.</text>
</comment>
<evidence type="ECO:0000259" key="3">
    <source>
        <dbReference type="Pfam" id="PF13192"/>
    </source>
</evidence>
<name>A0A2N3HZW3_9BACT</name>
<keyword evidence="5" id="KW-1185">Reference proteome</keyword>
<dbReference type="InterPro" id="IPR005243">
    <property type="entry name" value="THIRX-like_proc"/>
</dbReference>
<dbReference type="EMBL" id="MVDD01000005">
    <property type="protein sequence ID" value="PKQ63610.1"/>
    <property type="molecule type" value="Genomic_DNA"/>
</dbReference>
<dbReference type="SUPFAM" id="SSF52833">
    <property type="entry name" value="Thioredoxin-like"/>
    <property type="match status" value="1"/>
</dbReference>
<dbReference type="InterPro" id="IPR036249">
    <property type="entry name" value="Thioredoxin-like_sf"/>
</dbReference>
<dbReference type="PANTHER" id="PTHR36450">
    <property type="entry name" value="THIOREDOXIN"/>
    <property type="match status" value="1"/>
</dbReference>
<dbReference type="Gene3D" id="3.40.30.10">
    <property type="entry name" value="Glutaredoxin"/>
    <property type="match status" value="1"/>
</dbReference>
<dbReference type="PIRSF" id="PIRSF037031">
    <property type="entry name" value="Redox_disulphide_2"/>
    <property type="match status" value="1"/>
</dbReference>
<dbReference type="NCBIfam" id="TIGR00412">
    <property type="entry name" value="redox_disulf_2"/>
    <property type="match status" value="1"/>
</dbReference>
<dbReference type="InterPro" id="IPR012336">
    <property type="entry name" value="Thioredoxin-like_fold"/>
</dbReference>
<keyword evidence="2" id="KW-1015">Disulfide bond</keyword>
<proteinExistence type="predicted"/>
<reference evidence="4 5" key="1">
    <citation type="journal article" date="2017" name="Front. Microbiol.">
        <title>Labilibaculum manganireducens gen. nov., sp. nov. and Labilibaculum filiforme sp. nov., Novel Bacteroidetes Isolated from Subsurface Sediments of the Baltic Sea.</title>
        <authorList>
            <person name="Vandieken V."/>
            <person name="Marshall I.P."/>
            <person name="Niemann H."/>
            <person name="Engelen B."/>
            <person name="Cypionka H."/>
        </authorList>
    </citation>
    <scope>NUCLEOTIDE SEQUENCE [LARGE SCALE GENOMIC DNA]</scope>
    <source>
        <strain evidence="4 5">59.16B</strain>
    </source>
</reference>
<feature type="active site" description="Nucleophile" evidence="1">
    <location>
        <position position="10"/>
    </location>
</feature>
<dbReference type="Proteomes" id="UP000233535">
    <property type="component" value="Unassembled WGS sequence"/>
</dbReference>
<keyword evidence="2" id="KW-0676">Redox-active center</keyword>
<gene>
    <name evidence="4" type="ORF">BZG02_08830</name>
</gene>
<dbReference type="AlphaFoldDB" id="A0A2N3HZW3"/>
<sequence length="77" mass="8117">MEIKVLGTGCSKCKSLEKATQEAVALAGVEATITKVEDIVEIMNFGVMTTPALVIDGEIVVKGKVPSVNEIVKLLSK</sequence>
<feature type="disulfide bond" description="Redox-active" evidence="2">
    <location>
        <begin position="10"/>
        <end position="13"/>
    </location>
</feature>
<protein>
    <submittedName>
        <fullName evidence="4">Thioredoxin family protein</fullName>
    </submittedName>
</protein>
<accession>A0A2N3HZW3</accession>
<dbReference type="RefSeq" id="WP_101261061.1">
    <property type="nucleotide sequence ID" value="NZ_MVDD01000005.1"/>
</dbReference>